<evidence type="ECO:0000313" key="1">
    <source>
        <dbReference type="EMBL" id="PAB55184.1"/>
    </source>
</evidence>
<sequence length="88" mass="10425">MKIKKEITLDQCQELILNPDFDQLGYYPGCLLDNYLLYNDDTCTYIIIQEKYLNEWSSTLMATKTNDRKLVDDFFKTQDEVLNEINAE</sequence>
<dbReference type="EMBL" id="NIBD01000028">
    <property type="protein sequence ID" value="PAB55184.1"/>
    <property type="molecule type" value="Genomic_DNA"/>
</dbReference>
<organism evidence="1 2">
    <name type="scientific">Lactobacillus johnsonii</name>
    <dbReference type="NCBI Taxonomy" id="33959"/>
    <lineage>
        <taxon>Bacteria</taxon>
        <taxon>Bacillati</taxon>
        <taxon>Bacillota</taxon>
        <taxon>Bacilli</taxon>
        <taxon>Lactobacillales</taxon>
        <taxon>Lactobacillaceae</taxon>
        <taxon>Lactobacillus</taxon>
    </lineage>
</organism>
<dbReference type="Proteomes" id="UP000216008">
    <property type="component" value="Unassembled WGS sequence"/>
</dbReference>
<comment type="caution">
    <text evidence="1">The sequence shown here is derived from an EMBL/GenBank/DDBJ whole genome shotgun (WGS) entry which is preliminary data.</text>
</comment>
<dbReference type="AlphaFoldDB" id="A0A267M6F2"/>
<accession>A0A267M6F2</accession>
<name>A0A267M6F2_LACJH</name>
<dbReference type="RefSeq" id="WP_095182864.1">
    <property type="nucleotide sequence ID" value="NZ_NIBD01000028.1"/>
</dbReference>
<evidence type="ECO:0000313" key="2">
    <source>
        <dbReference type="Proteomes" id="UP000216008"/>
    </source>
</evidence>
<proteinExistence type="predicted"/>
<protein>
    <submittedName>
        <fullName evidence="1">Uncharacterized protein</fullName>
    </submittedName>
</protein>
<reference evidence="1 2" key="1">
    <citation type="submission" date="2017-05" db="EMBL/GenBank/DDBJ databases">
        <title>Lactobacillus johnsonii from commercial turkeys.</title>
        <authorList>
            <person name="Johnson T.J."/>
            <person name="Youmans B."/>
        </authorList>
    </citation>
    <scope>NUCLEOTIDE SEQUENCE [LARGE SCALE GENOMIC DNA]</scope>
    <source>
        <strain evidence="1 2">UMNLJ114</strain>
    </source>
</reference>
<gene>
    <name evidence="1" type="ORF">A3Q24_05750</name>
</gene>